<dbReference type="EMBL" id="MCFD01000009">
    <property type="protein sequence ID" value="ORX68510.1"/>
    <property type="molecule type" value="Genomic_DNA"/>
</dbReference>
<dbReference type="Gene3D" id="3.80.10.10">
    <property type="entry name" value="Ribonuclease Inhibitor"/>
    <property type="match status" value="1"/>
</dbReference>
<organism evidence="2 3">
    <name type="scientific">Linderina pennispora</name>
    <dbReference type="NCBI Taxonomy" id="61395"/>
    <lineage>
        <taxon>Eukaryota</taxon>
        <taxon>Fungi</taxon>
        <taxon>Fungi incertae sedis</taxon>
        <taxon>Zoopagomycota</taxon>
        <taxon>Kickxellomycotina</taxon>
        <taxon>Kickxellomycetes</taxon>
        <taxon>Kickxellales</taxon>
        <taxon>Kickxellaceae</taxon>
        <taxon>Linderina</taxon>
    </lineage>
</organism>
<name>A0A1Y1W4M5_9FUNG</name>
<keyword evidence="3" id="KW-1185">Reference proteome</keyword>
<reference evidence="2 3" key="1">
    <citation type="submission" date="2016-07" db="EMBL/GenBank/DDBJ databases">
        <title>Pervasive Adenine N6-methylation of Active Genes in Fungi.</title>
        <authorList>
            <consortium name="DOE Joint Genome Institute"/>
            <person name="Mondo S.J."/>
            <person name="Dannebaum R.O."/>
            <person name="Kuo R.C."/>
            <person name="Labutti K."/>
            <person name="Haridas S."/>
            <person name="Kuo A."/>
            <person name="Salamov A."/>
            <person name="Ahrendt S.R."/>
            <person name="Lipzen A."/>
            <person name="Sullivan W."/>
            <person name="Andreopoulos W.B."/>
            <person name="Clum A."/>
            <person name="Lindquist E."/>
            <person name="Daum C."/>
            <person name="Ramamoorthy G.K."/>
            <person name="Gryganskyi A."/>
            <person name="Culley D."/>
            <person name="Magnuson J.K."/>
            <person name="James T.Y."/>
            <person name="O'Malley M.A."/>
            <person name="Stajich J.E."/>
            <person name="Spatafora J.W."/>
            <person name="Visel A."/>
            <person name="Grigoriev I.V."/>
        </authorList>
    </citation>
    <scope>NUCLEOTIDE SEQUENCE [LARGE SCALE GENOMIC DNA]</scope>
    <source>
        <strain evidence="2 3">ATCC 12442</strain>
    </source>
</reference>
<evidence type="ECO:0000313" key="3">
    <source>
        <dbReference type="Proteomes" id="UP000193922"/>
    </source>
</evidence>
<sequence length="646" mass="72656">MSEYPQASTYAMPAAPDEYTYETANQQQEQQQQQAGNSQVPDRATRVSYVMPSPQEDGPGKQDEGSQVQARLFRHTSLLRDKNLSFNVAKDIASLPPVPEIFVENCVPVFEVGYWMNFGGFNSVRQQHELYREHITMLSVWNLPVESPYGADITACLNLGWPAVTHVSLEYSTWEPEPNRFSISWHKILCESDMFPNLVDYRVWQMLPARLEVFSIHKLKTVQERNQATDIIAQVPELLSPTPAVQQFYEHRCRYLEHVVMSMDSMNKAETYTKYKYLTLALATPVLAPRTLTIVNCRLKHIRAILNCIDRNALGLPTTQLQYSPGRLELGKGLQHLHLKMASLYDELTGLPISAARFPDLTSLIIEHSPALDNTLPMGEKFGQLWDSRWTALKRLQLPFFSDHHAPLLLKFMPNLEILAILPAPGFEAGEEYPDGLSAATLVKLATQLQSLRHFEVRSMLRLKGKKPYALGDQIALAMAKPPLAARPDLKLFAVPCIQMDFVSVLKILAFMPGVEQLEFQLPDQFALPPSAAGAKSPAAGKPNNLHIDTGRFNPNVAHNLEGSGWEEEKKKFKEAFAGKNHSLLSATITGYHPDLHSADFTEFLGLFPDLEELAFRSINREDHDNIDQLAGVLTALNPELVVRIL</sequence>
<feature type="region of interest" description="Disordered" evidence="1">
    <location>
        <begin position="21"/>
        <end position="68"/>
    </location>
</feature>
<dbReference type="RefSeq" id="XP_040742292.1">
    <property type="nucleotide sequence ID" value="XM_040883867.1"/>
</dbReference>
<proteinExistence type="predicted"/>
<accession>A0A1Y1W4M5</accession>
<dbReference type="OrthoDB" id="5518645at2759"/>
<dbReference type="GeneID" id="63800515"/>
<comment type="caution">
    <text evidence="2">The sequence shown here is derived from an EMBL/GenBank/DDBJ whole genome shotgun (WGS) entry which is preliminary data.</text>
</comment>
<evidence type="ECO:0000313" key="2">
    <source>
        <dbReference type="EMBL" id="ORX68510.1"/>
    </source>
</evidence>
<dbReference type="InterPro" id="IPR032675">
    <property type="entry name" value="LRR_dom_sf"/>
</dbReference>
<protein>
    <submittedName>
        <fullName evidence="2">Uncharacterized protein</fullName>
    </submittedName>
</protein>
<gene>
    <name evidence="2" type="ORF">DL89DRAFT_178890</name>
</gene>
<dbReference type="Proteomes" id="UP000193922">
    <property type="component" value="Unassembled WGS sequence"/>
</dbReference>
<dbReference type="AlphaFoldDB" id="A0A1Y1W4M5"/>
<evidence type="ECO:0000256" key="1">
    <source>
        <dbReference type="SAM" id="MobiDB-lite"/>
    </source>
</evidence>